<organism evidence="1 2">
    <name type="scientific">Xylaria curta</name>
    <dbReference type="NCBI Taxonomy" id="42375"/>
    <lineage>
        <taxon>Eukaryota</taxon>
        <taxon>Fungi</taxon>
        <taxon>Dikarya</taxon>
        <taxon>Ascomycota</taxon>
        <taxon>Pezizomycotina</taxon>
        <taxon>Sordariomycetes</taxon>
        <taxon>Xylariomycetidae</taxon>
        <taxon>Xylariales</taxon>
        <taxon>Xylariaceae</taxon>
        <taxon>Xylaria</taxon>
    </lineage>
</organism>
<name>A0ACC1MRP8_9PEZI</name>
<reference evidence="1" key="1">
    <citation type="submission" date="2022-10" db="EMBL/GenBank/DDBJ databases">
        <title>Genome Sequence of Xylaria curta.</title>
        <authorList>
            <person name="Buettner E."/>
        </authorList>
    </citation>
    <scope>NUCLEOTIDE SEQUENCE</scope>
    <source>
        <strain evidence="1">Babe10</strain>
    </source>
</reference>
<gene>
    <name evidence="1" type="ORF">NUW58_g9921</name>
</gene>
<sequence length="175" mass="19033">MKGISSAVAITTAGLLAITGNAEPLPTGSKCKHPLVQDKPLVNSIHLKDLLKCAQSLEDFAYATPGRNRVHGSEGHKSSVKYFKDTLEGLGDYYSVDLQEYTTEVTLASSEAFSAGGVELATNSFEFGNNGTWTDVPLVNVAKLGCNPEDVPSNVEENYQRRCQGCRCRYDLQQR</sequence>
<proteinExistence type="predicted"/>
<evidence type="ECO:0000313" key="2">
    <source>
        <dbReference type="Proteomes" id="UP001143856"/>
    </source>
</evidence>
<protein>
    <submittedName>
        <fullName evidence="1">Uncharacterized protein</fullName>
    </submittedName>
</protein>
<accession>A0ACC1MRP8</accession>
<dbReference type="Proteomes" id="UP001143856">
    <property type="component" value="Unassembled WGS sequence"/>
</dbReference>
<comment type="caution">
    <text evidence="1">The sequence shown here is derived from an EMBL/GenBank/DDBJ whole genome shotgun (WGS) entry which is preliminary data.</text>
</comment>
<keyword evidence="2" id="KW-1185">Reference proteome</keyword>
<evidence type="ECO:0000313" key="1">
    <source>
        <dbReference type="EMBL" id="KAJ2969695.1"/>
    </source>
</evidence>
<dbReference type="EMBL" id="JAPDGR010003931">
    <property type="protein sequence ID" value="KAJ2969695.1"/>
    <property type="molecule type" value="Genomic_DNA"/>
</dbReference>